<proteinExistence type="predicted"/>
<keyword evidence="2" id="KW-1185">Reference proteome</keyword>
<accession>A0ABU5YD62</accession>
<organism evidence="1 2">
    <name type="scientific">Capnocytophaga gingivalis</name>
    <dbReference type="NCBI Taxonomy" id="1017"/>
    <lineage>
        <taxon>Bacteria</taxon>
        <taxon>Pseudomonadati</taxon>
        <taxon>Bacteroidota</taxon>
        <taxon>Flavobacteriia</taxon>
        <taxon>Flavobacteriales</taxon>
        <taxon>Flavobacteriaceae</taxon>
        <taxon>Capnocytophaga</taxon>
    </lineage>
</organism>
<dbReference type="EMBL" id="JAYKBV010000027">
    <property type="protein sequence ID" value="MEB3041665.1"/>
    <property type="molecule type" value="Genomic_DNA"/>
</dbReference>
<evidence type="ECO:0000313" key="1">
    <source>
        <dbReference type="EMBL" id="MEB3041665.1"/>
    </source>
</evidence>
<dbReference type="Proteomes" id="UP001324270">
    <property type="component" value="Unassembled WGS sequence"/>
</dbReference>
<reference evidence="1 2" key="1">
    <citation type="submission" date="2023-12" db="EMBL/GenBank/DDBJ databases">
        <title>Genomic sequences of Capnocytophaga and Parvimonas strains.</title>
        <authorList>
            <person name="Watt R.M."/>
            <person name="Wang M."/>
            <person name="Yang T."/>
            <person name="Tong W.M."/>
        </authorList>
    </citation>
    <scope>NUCLEOTIDE SEQUENCE [LARGE SCALE GENOMIC DNA]</scope>
    <source>
        <strain evidence="1 2">CCUG 13156</strain>
    </source>
</reference>
<dbReference type="RefSeq" id="WP_311329425.1">
    <property type="nucleotide sequence ID" value="NZ_CAUOUD010000091.1"/>
</dbReference>
<comment type="caution">
    <text evidence="1">The sequence shown here is derived from an EMBL/GenBank/DDBJ whole genome shotgun (WGS) entry which is preliminary data.</text>
</comment>
<sequence>MKEDNISPEKVNEVVVVHKAHNVREIFIKNPSEKLLAFVEKIAERSKKHKEELMNKVYKEEDYITI</sequence>
<evidence type="ECO:0000313" key="2">
    <source>
        <dbReference type="Proteomes" id="UP001324270"/>
    </source>
</evidence>
<name>A0ABU5YD62_9FLAO</name>
<gene>
    <name evidence="1" type="ORF">VJJ49_13360</name>
</gene>
<protein>
    <submittedName>
        <fullName evidence="1">Uncharacterized protein</fullName>
    </submittedName>
</protein>